<evidence type="ECO:0000256" key="4">
    <source>
        <dbReference type="PROSITE-ProRule" id="PRU00600"/>
    </source>
</evidence>
<organism evidence="6 8">
    <name type="scientific">Hamiltosporidium magnivora</name>
    <dbReference type="NCBI Taxonomy" id="148818"/>
    <lineage>
        <taxon>Eukaryota</taxon>
        <taxon>Fungi</taxon>
        <taxon>Fungi incertae sedis</taxon>
        <taxon>Microsporidia</taxon>
        <taxon>Dubosqiidae</taxon>
        <taxon>Hamiltosporidium</taxon>
    </lineage>
</organism>
<accession>A0A4Q9KRZ6</accession>
<dbReference type="Proteomes" id="UP000293045">
    <property type="component" value="Unassembled WGS sequence"/>
</dbReference>
<dbReference type="VEuPathDB" id="MicrosporidiaDB:CWI39_1151p0010"/>
<name>A0A4Q9KRZ6_9MICR</name>
<sequence>MKKYQIFKSPYILIEDIKGKCQPFYKEYTGVVAPVLNLSSPPMCCPFLENKKFKSSVKRKKAPKQGFCEICYTKYSDYELHVKEQEHRDFAVDDENYREIDELISQIDDGYLEFLDTENDNIPVSPLWRKTPGSSLDNFTASLSLLDTETEKENIDTLVFSKPSENEIYGENYLDRIVPDVDSFINEFLNK</sequence>
<dbReference type="Gene3D" id="6.10.250.3410">
    <property type="entry name" value="DBF zinc finger"/>
    <property type="match status" value="1"/>
</dbReference>
<evidence type="ECO:0000313" key="9">
    <source>
        <dbReference type="Proteomes" id="UP000293045"/>
    </source>
</evidence>
<dbReference type="InterPro" id="IPR051590">
    <property type="entry name" value="Replication_Regulatory_Kinase"/>
</dbReference>
<dbReference type="FunFam" id="6.10.250.3410:FF:000001">
    <property type="entry name" value="Protein DBF4 homolog A"/>
    <property type="match status" value="1"/>
</dbReference>
<dbReference type="EMBL" id="PIXR01001151">
    <property type="protein sequence ID" value="TBU02464.1"/>
    <property type="molecule type" value="Genomic_DNA"/>
</dbReference>
<dbReference type="GO" id="GO:0003676">
    <property type="term" value="F:nucleic acid binding"/>
    <property type="evidence" value="ECO:0007669"/>
    <property type="project" value="InterPro"/>
</dbReference>
<comment type="caution">
    <text evidence="6">The sequence shown here is derived from an EMBL/GenBank/DDBJ whole genome shotgun (WGS) entry which is preliminary data.</text>
</comment>
<dbReference type="AlphaFoldDB" id="A0A4Q9KRZ6"/>
<dbReference type="EMBL" id="PITI01002851">
    <property type="protein sequence ID" value="TBT97522.1"/>
    <property type="molecule type" value="Genomic_DNA"/>
</dbReference>
<evidence type="ECO:0000256" key="1">
    <source>
        <dbReference type="ARBA" id="ARBA00022723"/>
    </source>
</evidence>
<keyword evidence="3" id="KW-0862">Zinc</keyword>
<reference evidence="8 9" key="1">
    <citation type="submission" date="2017-12" db="EMBL/GenBank/DDBJ databases">
        <authorList>
            <person name="Pombert J.-F."/>
            <person name="Haag K.L."/>
            <person name="Ebert D."/>
        </authorList>
    </citation>
    <scope>NUCLEOTIDE SEQUENCE [LARGE SCALE GENOMIC DNA]</scope>
    <source>
        <strain evidence="6">BE-OM-2</strain>
        <strain evidence="7">IL-BN-2</strain>
    </source>
</reference>
<evidence type="ECO:0000256" key="3">
    <source>
        <dbReference type="ARBA" id="ARBA00022833"/>
    </source>
</evidence>
<dbReference type="GO" id="GO:1901987">
    <property type="term" value="P:regulation of cell cycle phase transition"/>
    <property type="evidence" value="ECO:0007669"/>
    <property type="project" value="TreeGrafter"/>
</dbReference>
<protein>
    <submittedName>
        <fullName evidence="6">DBF zinc finger domain-containing protein</fullName>
    </submittedName>
</protein>
<dbReference type="GO" id="GO:0043539">
    <property type="term" value="F:protein serine/threonine kinase activator activity"/>
    <property type="evidence" value="ECO:0007669"/>
    <property type="project" value="TreeGrafter"/>
</dbReference>
<dbReference type="GO" id="GO:0031431">
    <property type="term" value="C:Dbf4-dependent protein kinase complex"/>
    <property type="evidence" value="ECO:0007669"/>
    <property type="project" value="TreeGrafter"/>
</dbReference>
<evidence type="ECO:0000313" key="6">
    <source>
        <dbReference type="EMBL" id="TBT97522.1"/>
    </source>
</evidence>
<keyword evidence="1" id="KW-0479">Metal-binding</keyword>
<dbReference type="SMART" id="SM00586">
    <property type="entry name" value="ZnF_DBF"/>
    <property type="match status" value="1"/>
</dbReference>
<keyword evidence="2 4" id="KW-0863">Zinc-finger</keyword>
<evidence type="ECO:0000259" key="5">
    <source>
        <dbReference type="PROSITE" id="PS51265"/>
    </source>
</evidence>
<dbReference type="GO" id="GO:0008270">
    <property type="term" value="F:zinc ion binding"/>
    <property type="evidence" value="ECO:0007669"/>
    <property type="project" value="UniProtKB-KW"/>
</dbReference>
<dbReference type="VEuPathDB" id="MicrosporidiaDB:CWI36_2851p0010"/>
<evidence type="ECO:0000313" key="8">
    <source>
        <dbReference type="Proteomes" id="UP000291404"/>
    </source>
</evidence>
<proteinExistence type="predicted"/>
<dbReference type="PANTHER" id="PTHR15375">
    <property type="entry name" value="ACTIVATOR OF S-PHASE KINASE-RELATED"/>
    <property type="match status" value="1"/>
</dbReference>
<evidence type="ECO:0000313" key="7">
    <source>
        <dbReference type="EMBL" id="TBU02464.1"/>
    </source>
</evidence>
<dbReference type="InterPro" id="IPR006572">
    <property type="entry name" value="Znf_DBF"/>
</dbReference>
<dbReference type="PANTHER" id="PTHR15375:SF26">
    <property type="entry name" value="PROTEIN CHIFFON"/>
    <property type="match status" value="1"/>
</dbReference>
<dbReference type="InterPro" id="IPR038545">
    <property type="entry name" value="Znf_DBF_sf"/>
</dbReference>
<dbReference type="Pfam" id="PF07535">
    <property type="entry name" value="zf-DBF"/>
    <property type="match status" value="1"/>
</dbReference>
<gene>
    <name evidence="6" type="ORF">CWI36_2851p0010</name>
    <name evidence="7" type="ORF">CWI39_1151p0010</name>
</gene>
<keyword evidence="8" id="KW-1185">Reference proteome</keyword>
<dbReference type="PROSITE" id="PS51265">
    <property type="entry name" value="ZF_DBF4"/>
    <property type="match status" value="1"/>
</dbReference>
<dbReference type="Proteomes" id="UP000291404">
    <property type="component" value="Unassembled WGS sequence"/>
</dbReference>
<dbReference type="GO" id="GO:0010571">
    <property type="term" value="P:positive regulation of nuclear cell cycle DNA replication"/>
    <property type="evidence" value="ECO:0007669"/>
    <property type="project" value="TreeGrafter"/>
</dbReference>
<feature type="domain" description="DBF4-type" evidence="5">
    <location>
        <begin position="61"/>
        <end position="110"/>
    </location>
</feature>
<evidence type="ECO:0000256" key="2">
    <source>
        <dbReference type="ARBA" id="ARBA00022771"/>
    </source>
</evidence>
<dbReference type="STRING" id="148818.A0A4Q9KRZ6"/>